<comment type="similarity">
    <text evidence="1">Belongs to the LysR transcriptional regulatory family.</text>
</comment>
<name>A0A329NTU5_9LACT</name>
<gene>
    <name evidence="3" type="ORF">DBT54_10300</name>
</gene>
<dbReference type="PANTHER" id="PTHR30537">
    <property type="entry name" value="HTH-TYPE TRANSCRIPTIONAL REGULATOR"/>
    <property type="match status" value="1"/>
</dbReference>
<protein>
    <submittedName>
        <fullName evidence="3">LysR family transcriptional regulator</fullName>
    </submittedName>
</protein>
<comment type="caution">
    <text evidence="3">The sequence shown here is derived from an EMBL/GenBank/DDBJ whole genome shotgun (WGS) entry which is preliminary data.</text>
</comment>
<proteinExistence type="inferred from homology"/>
<dbReference type="GO" id="GO:0003700">
    <property type="term" value="F:DNA-binding transcription factor activity"/>
    <property type="evidence" value="ECO:0007669"/>
    <property type="project" value="TreeGrafter"/>
</dbReference>
<reference evidence="3 4" key="1">
    <citation type="submission" date="2018-04" db="EMBL/GenBank/DDBJ databases">
        <title>Aerococcus urinae genomes.</title>
        <authorList>
            <person name="Hilt E."/>
            <person name="Gilbert N.M."/>
            <person name="Thomas-White K."/>
            <person name="Putonti C."/>
            <person name="Lewis A.L."/>
            <person name="Visck K.L."/>
            <person name="Wolfe A.J."/>
        </authorList>
    </citation>
    <scope>NUCLEOTIDE SEQUENCE [LARGE SCALE GENOMIC DNA]</scope>
    <source>
        <strain evidence="3 4">UMB7480</strain>
    </source>
</reference>
<feature type="domain" description="LysR substrate-binding" evidence="2">
    <location>
        <begin position="1"/>
        <end position="193"/>
    </location>
</feature>
<dbReference type="Pfam" id="PF03466">
    <property type="entry name" value="LysR_substrate"/>
    <property type="match status" value="1"/>
</dbReference>
<accession>A0A329NTU5</accession>
<dbReference type="GO" id="GO:0043565">
    <property type="term" value="F:sequence-specific DNA binding"/>
    <property type="evidence" value="ECO:0007669"/>
    <property type="project" value="TreeGrafter"/>
</dbReference>
<dbReference type="PANTHER" id="PTHR30537:SF3">
    <property type="entry name" value="TRANSCRIPTIONAL REGULATORY PROTEIN"/>
    <property type="match status" value="1"/>
</dbReference>
<evidence type="ECO:0000313" key="4">
    <source>
        <dbReference type="Proteomes" id="UP000251923"/>
    </source>
</evidence>
<dbReference type="InterPro" id="IPR005119">
    <property type="entry name" value="LysR_subst-bd"/>
</dbReference>
<organism evidence="3 4">
    <name type="scientific">Aerococcus urinae</name>
    <dbReference type="NCBI Taxonomy" id="1376"/>
    <lineage>
        <taxon>Bacteria</taxon>
        <taxon>Bacillati</taxon>
        <taxon>Bacillota</taxon>
        <taxon>Bacilli</taxon>
        <taxon>Lactobacillales</taxon>
        <taxon>Aerococcaceae</taxon>
        <taxon>Aerococcus</taxon>
    </lineage>
</organism>
<dbReference type="SUPFAM" id="SSF53850">
    <property type="entry name" value="Periplasmic binding protein-like II"/>
    <property type="match status" value="1"/>
</dbReference>
<evidence type="ECO:0000256" key="1">
    <source>
        <dbReference type="ARBA" id="ARBA00009437"/>
    </source>
</evidence>
<dbReference type="EMBL" id="QMHM01000117">
    <property type="protein sequence ID" value="RAV74557.1"/>
    <property type="molecule type" value="Genomic_DNA"/>
</dbReference>
<evidence type="ECO:0000259" key="2">
    <source>
        <dbReference type="Pfam" id="PF03466"/>
    </source>
</evidence>
<dbReference type="InterPro" id="IPR058163">
    <property type="entry name" value="LysR-type_TF_proteobact-type"/>
</dbReference>
<dbReference type="Proteomes" id="UP000251923">
    <property type="component" value="Unassembled WGS sequence"/>
</dbReference>
<dbReference type="Gene3D" id="3.40.190.290">
    <property type="match status" value="1"/>
</dbReference>
<dbReference type="AlphaFoldDB" id="A0A329NTU5"/>
<sequence>VRISTAPGIAGHWLVPHVPGFHAEYPGLELEFVTESWPASVRRREADIVIRLYGPGEENLIGRKIGRLGVGFYASKDYAAKFGLPSRREEWAEHTILGFAGSSAHQELSRWSAHVTRNAPSFIRFSSQTDTVHAVRSGIGIAALTCLTGDRYPELLRISPEKLYSATDIWLLAHPDLKDTPPVRATMDFLTAKAKADRTKLAGR</sequence>
<dbReference type="GO" id="GO:0006351">
    <property type="term" value="P:DNA-templated transcription"/>
    <property type="evidence" value="ECO:0007669"/>
    <property type="project" value="TreeGrafter"/>
</dbReference>
<feature type="non-terminal residue" evidence="3">
    <location>
        <position position="1"/>
    </location>
</feature>
<evidence type="ECO:0000313" key="3">
    <source>
        <dbReference type="EMBL" id="RAV74557.1"/>
    </source>
</evidence>